<reference evidence="1" key="1">
    <citation type="submission" date="2014-09" db="EMBL/GenBank/DDBJ databases">
        <authorList>
            <person name="Magalhaes I.L.F."/>
            <person name="Oliveira U."/>
            <person name="Santos F.R."/>
            <person name="Vidigal T.H.D.A."/>
            <person name="Brescovit A.D."/>
            <person name="Santos A.J."/>
        </authorList>
    </citation>
    <scope>NUCLEOTIDE SEQUENCE</scope>
    <source>
        <tissue evidence="1">Shoot tissue taken approximately 20 cm above the soil surface</tissue>
    </source>
</reference>
<reference evidence="1" key="2">
    <citation type="journal article" date="2015" name="Data Brief">
        <title>Shoot transcriptome of the giant reed, Arundo donax.</title>
        <authorList>
            <person name="Barrero R.A."/>
            <person name="Guerrero F.D."/>
            <person name="Moolhuijzen P."/>
            <person name="Goolsby J.A."/>
            <person name="Tidwell J."/>
            <person name="Bellgard S.E."/>
            <person name="Bellgard M.I."/>
        </authorList>
    </citation>
    <scope>NUCLEOTIDE SEQUENCE</scope>
    <source>
        <tissue evidence="1">Shoot tissue taken approximately 20 cm above the soil surface</tissue>
    </source>
</reference>
<name>A0A0A9FH10_ARUDO</name>
<accession>A0A0A9FH10</accession>
<dbReference type="AlphaFoldDB" id="A0A0A9FH10"/>
<evidence type="ECO:0000313" key="1">
    <source>
        <dbReference type="EMBL" id="JAE09421.1"/>
    </source>
</evidence>
<protein>
    <submittedName>
        <fullName evidence="1">Uncharacterized protein</fullName>
    </submittedName>
</protein>
<sequence length="56" mass="6501">MKATMRTSARRQEAMQPQQRRRWCSCRWCFSLLMAAPARSLCLALLLLPCSVRRCG</sequence>
<organism evidence="1">
    <name type="scientific">Arundo donax</name>
    <name type="common">Giant reed</name>
    <name type="synonym">Donax arundinaceus</name>
    <dbReference type="NCBI Taxonomy" id="35708"/>
    <lineage>
        <taxon>Eukaryota</taxon>
        <taxon>Viridiplantae</taxon>
        <taxon>Streptophyta</taxon>
        <taxon>Embryophyta</taxon>
        <taxon>Tracheophyta</taxon>
        <taxon>Spermatophyta</taxon>
        <taxon>Magnoliopsida</taxon>
        <taxon>Liliopsida</taxon>
        <taxon>Poales</taxon>
        <taxon>Poaceae</taxon>
        <taxon>PACMAD clade</taxon>
        <taxon>Arundinoideae</taxon>
        <taxon>Arundineae</taxon>
        <taxon>Arundo</taxon>
    </lineage>
</organism>
<proteinExistence type="predicted"/>
<dbReference type="EMBL" id="GBRH01188475">
    <property type="protein sequence ID" value="JAE09421.1"/>
    <property type="molecule type" value="Transcribed_RNA"/>
</dbReference>